<evidence type="ECO:0000313" key="2">
    <source>
        <dbReference type="EMBL" id="MDW0116198.1"/>
    </source>
</evidence>
<dbReference type="AlphaFoldDB" id="A0AAW9A6G0"/>
<keyword evidence="3" id="KW-1185">Reference proteome</keyword>
<dbReference type="EMBL" id="JAUBDJ010000002">
    <property type="protein sequence ID" value="MDW0116198.1"/>
    <property type="molecule type" value="Genomic_DNA"/>
</dbReference>
<dbReference type="Pfam" id="PF13162">
    <property type="entry name" value="DUF3997"/>
    <property type="match status" value="1"/>
</dbReference>
<dbReference type="RefSeq" id="WP_317940305.1">
    <property type="nucleotide sequence ID" value="NZ_JAUBDJ010000002.1"/>
</dbReference>
<feature type="signal peptide" evidence="1">
    <location>
        <begin position="1"/>
        <end position="23"/>
    </location>
</feature>
<evidence type="ECO:0000313" key="3">
    <source>
        <dbReference type="Proteomes" id="UP001271648"/>
    </source>
</evidence>
<comment type="caution">
    <text evidence="2">The sequence shown here is derived from an EMBL/GenBank/DDBJ whole genome shotgun (WGS) entry which is preliminary data.</text>
</comment>
<feature type="chain" id="PRO_5043342439" evidence="1">
    <location>
        <begin position="24"/>
        <end position="127"/>
    </location>
</feature>
<reference evidence="2 3" key="1">
    <citation type="submission" date="2023-06" db="EMBL/GenBank/DDBJ databases">
        <title>Sporosarcina sp. nov., isolated from Korean traditional fermented seafood 'Jeotgal'.</title>
        <authorList>
            <person name="Yang A.I."/>
            <person name="Shin N.-R."/>
        </authorList>
    </citation>
    <scope>NUCLEOTIDE SEQUENCE [LARGE SCALE GENOMIC DNA]</scope>
    <source>
        <strain evidence="2 3">KCTC43456</strain>
    </source>
</reference>
<dbReference type="PROSITE" id="PS51257">
    <property type="entry name" value="PROKAR_LIPOPROTEIN"/>
    <property type="match status" value="1"/>
</dbReference>
<organism evidence="2 3">
    <name type="scientific">Sporosarcina thermotolerans</name>
    <dbReference type="NCBI Taxonomy" id="633404"/>
    <lineage>
        <taxon>Bacteria</taxon>
        <taxon>Bacillati</taxon>
        <taxon>Bacillota</taxon>
        <taxon>Bacilli</taxon>
        <taxon>Bacillales</taxon>
        <taxon>Caryophanaceae</taxon>
        <taxon>Sporosarcina</taxon>
    </lineage>
</organism>
<name>A0AAW9A6G0_9BACL</name>
<accession>A0AAW9A6G0</accession>
<sequence>MIKKTFIYLVITNLLLLAGCAGASDYDIDLPGSMSVVRTSAYNITIAPKFEEGHWGANIVPSEVVEVGWNEEYIVAKQIDNGKNYFWIIQVDNWEVTGPLNQSDFNKQKYDFIKDIKLIEVDGLDKN</sequence>
<evidence type="ECO:0000256" key="1">
    <source>
        <dbReference type="SAM" id="SignalP"/>
    </source>
</evidence>
<dbReference type="InterPro" id="IPR025059">
    <property type="entry name" value="DUF3997"/>
</dbReference>
<proteinExistence type="predicted"/>
<dbReference type="Proteomes" id="UP001271648">
    <property type="component" value="Unassembled WGS sequence"/>
</dbReference>
<protein>
    <submittedName>
        <fullName evidence="2">DUF3997 domain-containing protein</fullName>
    </submittedName>
</protein>
<keyword evidence="1" id="KW-0732">Signal</keyword>
<gene>
    <name evidence="2" type="ORF">QTL97_04580</name>
</gene>